<evidence type="ECO:0000256" key="4">
    <source>
        <dbReference type="SAM" id="MobiDB-lite"/>
    </source>
</evidence>
<gene>
    <name evidence="5" type="ORF">MPIPNATIZW_LOCUS8933</name>
</gene>
<dbReference type="Proteomes" id="UP001314169">
    <property type="component" value="Chromosome 2"/>
</dbReference>
<organism evidence="5 6">
    <name type="scientific">Pipistrellus nathusii</name>
    <name type="common">Nathusius' pipistrelle</name>
    <dbReference type="NCBI Taxonomy" id="59473"/>
    <lineage>
        <taxon>Eukaryota</taxon>
        <taxon>Metazoa</taxon>
        <taxon>Chordata</taxon>
        <taxon>Craniata</taxon>
        <taxon>Vertebrata</taxon>
        <taxon>Euteleostomi</taxon>
        <taxon>Mammalia</taxon>
        <taxon>Eutheria</taxon>
        <taxon>Laurasiatheria</taxon>
        <taxon>Chiroptera</taxon>
        <taxon>Yangochiroptera</taxon>
        <taxon>Vespertilionidae</taxon>
        <taxon>Pipistrellus</taxon>
    </lineage>
</organism>
<accession>A0ABN9ZQS8</accession>
<dbReference type="PANTHER" id="PTHR14224">
    <property type="entry name" value="SIMILAR TO PREFERENTIALLY EXPRESSED ANTIGEN IN MELANOMA-LIKE 3"/>
    <property type="match status" value="1"/>
</dbReference>
<reference evidence="5" key="1">
    <citation type="submission" date="2023-12" db="EMBL/GenBank/DDBJ databases">
        <authorList>
            <person name="Brown T."/>
        </authorList>
    </citation>
    <scope>NUCLEOTIDE SEQUENCE</scope>
</reference>
<feature type="region of interest" description="Disordered" evidence="4">
    <location>
        <begin position="249"/>
        <end position="283"/>
    </location>
</feature>
<dbReference type="InterPro" id="IPR050694">
    <property type="entry name" value="LRRC14/PRAME"/>
</dbReference>
<sequence length="504" mass="58160">MSIRTPPTLLQLAGESLLRDQALAIAALEYLPAELFPQLFIQAYRGRHLQVLKAMAQAWPFTVLPLGSLKRPPPVQVFKAVLDGLDLLLAQEVRPRRYKLRVLDLRDRDSDFWRMWCGDSTQKHSPMVPVAVHRSSPNKEHPLAPVEVFLDLNFNERDKDEFLMYVIQWAQQREGLVHLCCKTLRIAAVPFYRVRQVLDAVQLDCIQELVLNCTCDLTTLEMFALYMGQMKNLQRLFLSHIHVLVEEEQDWGEEGEQDWGEEGEQEWEEEEEQDWEEEEEQEREEQELQISFSQFFSQMLSPLHLRELDLDSPSFLRDRLDQMLRCLQTPLEKLTITNCQSLTHSDLTHLFQCQNLRQLKSLRLYCASLADFSPEPLRALLEAVAPNLQVLGLDKCAMVDSQVEAILPVLSRCHQLSFFTISENRLSLATVGKLLRHTAGLHSLELELYPVPQECYTTQGTVNMERLALVRAELTGVLRELGTTRMILLAAKHRGHREVYAVPL</sequence>
<dbReference type="PIRSF" id="PIRSF038286">
    <property type="entry name" value="PRAME"/>
    <property type="match status" value="1"/>
</dbReference>
<proteinExistence type="inferred from homology"/>
<comment type="similarity">
    <text evidence="1">Belongs to the PRAME family.</text>
</comment>
<evidence type="ECO:0000256" key="3">
    <source>
        <dbReference type="ARBA" id="ARBA00022737"/>
    </source>
</evidence>
<name>A0ABN9ZQS8_PIPNA</name>
<dbReference type="InterPro" id="IPR026271">
    <property type="entry name" value="PRAME"/>
</dbReference>
<dbReference type="Gene3D" id="3.80.10.10">
    <property type="entry name" value="Ribonuclease Inhibitor"/>
    <property type="match status" value="1"/>
</dbReference>
<dbReference type="SUPFAM" id="SSF52047">
    <property type="entry name" value="RNI-like"/>
    <property type="match status" value="1"/>
</dbReference>
<keyword evidence="6" id="KW-1185">Reference proteome</keyword>
<dbReference type="InterPro" id="IPR032675">
    <property type="entry name" value="LRR_dom_sf"/>
</dbReference>
<dbReference type="PANTHER" id="PTHR14224:SF19">
    <property type="entry name" value="PRAME FAMILY MEMBER 11-RELATED"/>
    <property type="match status" value="1"/>
</dbReference>
<protein>
    <submittedName>
        <fullName evidence="5">Uncharacterized protein</fullName>
    </submittedName>
</protein>
<evidence type="ECO:0000313" key="6">
    <source>
        <dbReference type="Proteomes" id="UP001314169"/>
    </source>
</evidence>
<keyword evidence="2" id="KW-0433">Leucine-rich repeat</keyword>
<keyword evidence="3" id="KW-0677">Repeat</keyword>
<dbReference type="EMBL" id="OY882859">
    <property type="protein sequence ID" value="CAK6440627.1"/>
    <property type="molecule type" value="Genomic_DNA"/>
</dbReference>
<evidence type="ECO:0000313" key="5">
    <source>
        <dbReference type="EMBL" id="CAK6440627.1"/>
    </source>
</evidence>
<evidence type="ECO:0000256" key="2">
    <source>
        <dbReference type="ARBA" id="ARBA00022614"/>
    </source>
</evidence>
<evidence type="ECO:0000256" key="1">
    <source>
        <dbReference type="ARBA" id="ARBA00009608"/>
    </source>
</evidence>